<evidence type="ECO:0000313" key="1">
    <source>
        <dbReference type="EMBL" id="CAK9001445.1"/>
    </source>
</evidence>
<accession>A0ABP0IFS3</accession>
<reference evidence="1 2" key="1">
    <citation type="submission" date="2024-02" db="EMBL/GenBank/DDBJ databases">
        <authorList>
            <person name="Chen Y."/>
            <person name="Shah S."/>
            <person name="Dougan E. K."/>
            <person name="Thang M."/>
            <person name="Chan C."/>
        </authorList>
    </citation>
    <scope>NUCLEOTIDE SEQUENCE [LARGE SCALE GENOMIC DNA]</scope>
</reference>
<proteinExistence type="predicted"/>
<comment type="caution">
    <text evidence="1">The sequence shown here is derived from an EMBL/GenBank/DDBJ whole genome shotgun (WGS) entry which is preliminary data.</text>
</comment>
<name>A0ABP0IFS3_9DINO</name>
<dbReference type="EMBL" id="CAXAMM010003847">
    <property type="protein sequence ID" value="CAK9001445.1"/>
    <property type="molecule type" value="Genomic_DNA"/>
</dbReference>
<evidence type="ECO:0000313" key="2">
    <source>
        <dbReference type="Proteomes" id="UP001642464"/>
    </source>
</evidence>
<sequence>MSELLRPRSVDEWFALVPNLLLDAGWTHEQDMLSGSCSHMLCPWGGHLVKLMLIDIPVFDPPAKKSYHLVRPEVQHGPRERLTLVAPGEVLLQRTASWGIHSSVLFDTGLLFGGGRPLLTHQRFRRDFPFPGDAGYAVYNEGDDPEEGILMCCTQGDDRNVHLVKVFHVPDENFWSWSQIHFQLLLESAQRAAQLILNGPGLKELRAIDEQLYLVLTIQSCKRGLPLFPVVHDQMAPTVCIAAGVPMGLHRWRRFSPDEVGSEKFRLAQYLRIFLANLGESIEVFEVMDGRPLVPYQCAVTRSAYARLRERFIGCFLLQKTAYRRANGGSTAPSLHEDVEPRFLRNQMCPEAPSFAPARTRTGHRVVVRRTFLEVPVDPHSQSDADDSDEDVLVHVRSRRRPKTTTVLPESQPMVV</sequence>
<gene>
    <name evidence="1" type="ORF">SCF082_LOCUS6928</name>
</gene>
<dbReference type="Proteomes" id="UP001642464">
    <property type="component" value="Unassembled WGS sequence"/>
</dbReference>
<protein>
    <submittedName>
        <fullName evidence="1">Uncharacterized protein</fullName>
    </submittedName>
</protein>
<organism evidence="1 2">
    <name type="scientific">Durusdinium trenchii</name>
    <dbReference type="NCBI Taxonomy" id="1381693"/>
    <lineage>
        <taxon>Eukaryota</taxon>
        <taxon>Sar</taxon>
        <taxon>Alveolata</taxon>
        <taxon>Dinophyceae</taxon>
        <taxon>Suessiales</taxon>
        <taxon>Symbiodiniaceae</taxon>
        <taxon>Durusdinium</taxon>
    </lineage>
</organism>
<keyword evidence="2" id="KW-1185">Reference proteome</keyword>